<keyword evidence="2" id="KW-1185">Reference proteome</keyword>
<organism evidence="1 2">
    <name type="scientific">Cladobotryum mycophilum</name>
    <dbReference type="NCBI Taxonomy" id="491253"/>
    <lineage>
        <taxon>Eukaryota</taxon>
        <taxon>Fungi</taxon>
        <taxon>Dikarya</taxon>
        <taxon>Ascomycota</taxon>
        <taxon>Pezizomycotina</taxon>
        <taxon>Sordariomycetes</taxon>
        <taxon>Hypocreomycetidae</taxon>
        <taxon>Hypocreales</taxon>
        <taxon>Hypocreaceae</taxon>
        <taxon>Cladobotryum</taxon>
    </lineage>
</organism>
<comment type="caution">
    <text evidence="1">The sequence shown here is derived from an EMBL/GenBank/DDBJ whole genome shotgun (WGS) entry which is preliminary data.</text>
</comment>
<protein>
    <submittedName>
        <fullName evidence="1">Uncharacterized protein</fullName>
    </submittedName>
</protein>
<gene>
    <name evidence="1" type="ORF">PT974_11031</name>
</gene>
<sequence>MCNWDTYLFQCAHIDILLKSHCDAERIGGYLLCEGVQVVHTRWTYVQSGICSRCQIQEDAGIPITRRLPSWDEISSPLAT</sequence>
<evidence type="ECO:0000313" key="2">
    <source>
        <dbReference type="Proteomes" id="UP001338125"/>
    </source>
</evidence>
<name>A0ABR0SBH1_9HYPO</name>
<dbReference type="Proteomes" id="UP001338125">
    <property type="component" value="Unassembled WGS sequence"/>
</dbReference>
<accession>A0ABR0SBH1</accession>
<evidence type="ECO:0000313" key="1">
    <source>
        <dbReference type="EMBL" id="KAK5989508.1"/>
    </source>
</evidence>
<reference evidence="1 2" key="1">
    <citation type="submission" date="2024-01" db="EMBL/GenBank/DDBJ databases">
        <title>Complete genome of Cladobotryum mycophilum ATHUM6906.</title>
        <authorList>
            <person name="Christinaki A.C."/>
            <person name="Myridakis A.I."/>
            <person name="Kouvelis V.N."/>
        </authorList>
    </citation>
    <scope>NUCLEOTIDE SEQUENCE [LARGE SCALE GENOMIC DNA]</scope>
    <source>
        <strain evidence="1 2">ATHUM6906</strain>
    </source>
</reference>
<proteinExistence type="predicted"/>
<dbReference type="EMBL" id="JAVFKD010000015">
    <property type="protein sequence ID" value="KAK5989508.1"/>
    <property type="molecule type" value="Genomic_DNA"/>
</dbReference>